<dbReference type="KEGG" id="epo:Epro_1341"/>
<name>A0A0G3WLH6_9BACT</name>
<accession>A0A0G3WLH6</accession>
<sequence>MLNDTQLVRLAKEGQIAAFESLITKYKDKVFNIAFSYTANYAASDDIAQNVFVKVYLNLSSFQEKAAFSTWLYRITINECFNGLKKERKKNTVSLESEISGQENILLKDTLADPNADIEQKFISSETQKLIRSALLKLSDKYRMILTLRDIEDISYEDIAKIMKISDAKVKVWLFRARRKLKTILDKKAK</sequence>
<dbReference type="STRING" id="1408281.Epro_1341"/>
<evidence type="ECO:0000313" key="10">
    <source>
        <dbReference type="Proteomes" id="UP000035337"/>
    </source>
</evidence>
<evidence type="ECO:0000256" key="6">
    <source>
        <dbReference type="RuleBase" id="RU000716"/>
    </source>
</evidence>
<dbReference type="InterPro" id="IPR013249">
    <property type="entry name" value="RNA_pol_sigma70_r4_t2"/>
</dbReference>
<dbReference type="InterPro" id="IPR014284">
    <property type="entry name" value="RNA_pol_sigma-70_dom"/>
</dbReference>
<dbReference type="GO" id="GO:0003677">
    <property type="term" value="F:DNA binding"/>
    <property type="evidence" value="ECO:0007669"/>
    <property type="project" value="UniProtKB-KW"/>
</dbReference>
<comment type="similarity">
    <text evidence="1 6">Belongs to the sigma-70 factor family. ECF subfamily.</text>
</comment>
<keyword evidence="3 6" id="KW-0731">Sigma factor</keyword>
<dbReference type="InterPro" id="IPR000838">
    <property type="entry name" value="RNA_pol_sigma70_ECF_CS"/>
</dbReference>
<dbReference type="SUPFAM" id="SSF88659">
    <property type="entry name" value="Sigma3 and sigma4 domains of RNA polymerase sigma factors"/>
    <property type="match status" value="1"/>
</dbReference>
<evidence type="ECO:0000259" key="8">
    <source>
        <dbReference type="Pfam" id="PF08281"/>
    </source>
</evidence>
<dbReference type="InterPro" id="IPR013324">
    <property type="entry name" value="RNA_pol_sigma_r3/r4-like"/>
</dbReference>
<dbReference type="PANTHER" id="PTHR43133:SF51">
    <property type="entry name" value="RNA POLYMERASE SIGMA FACTOR"/>
    <property type="match status" value="1"/>
</dbReference>
<dbReference type="SUPFAM" id="SSF88946">
    <property type="entry name" value="Sigma2 domain of RNA polymerase sigma factors"/>
    <property type="match status" value="1"/>
</dbReference>
<protein>
    <recommendedName>
        <fullName evidence="6">RNA polymerase sigma factor</fullName>
    </recommendedName>
</protein>
<evidence type="ECO:0000256" key="3">
    <source>
        <dbReference type="ARBA" id="ARBA00023082"/>
    </source>
</evidence>
<evidence type="ECO:0000256" key="2">
    <source>
        <dbReference type="ARBA" id="ARBA00023015"/>
    </source>
</evidence>
<dbReference type="Gene3D" id="1.10.10.10">
    <property type="entry name" value="Winged helix-like DNA-binding domain superfamily/Winged helix DNA-binding domain"/>
    <property type="match status" value="1"/>
</dbReference>
<evidence type="ECO:0000313" key="9">
    <source>
        <dbReference type="EMBL" id="AKL98717.1"/>
    </source>
</evidence>
<dbReference type="Gene3D" id="1.10.1740.10">
    <property type="match status" value="1"/>
</dbReference>
<dbReference type="InterPro" id="IPR007627">
    <property type="entry name" value="RNA_pol_sigma70_r2"/>
</dbReference>
<organism evidence="9 10">
    <name type="scientific">Endomicrobium proavitum</name>
    <dbReference type="NCBI Taxonomy" id="1408281"/>
    <lineage>
        <taxon>Bacteria</taxon>
        <taxon>Pseudomonadati</taxon>
        <taxon>Elusimicrobiota</taxon>
        <taxon>Endomicrobiia</taxon>
        <taxon>Endomicrobiales</taxon>
        <taxon>Endomicrobiaceae</taxon>
        <taxon>Endomicrobium</taxon>
    </lineage>
</organism>
<dbReference type="RefSeq" id="WP_052571516.1">
    <property type="nucleotide sequence ID" value="NZ_CP009498.1"/>
</dbReference>
<dbReference type="PROSITE" id="PS01063">
    <property type="entry name" value="SIGMA70_ECF"/>
    <property type="match status" value="1"/>
</dbReference>
<evidence type="ECO:0000256" key="4">
    <source>
        <dbReference type="ARBA" id="ARBA00023125"/>
    </source>
</evidence>
<keyword evidence="2 6" id="KW-0805">Transcription regulation</keyword>
<dbReference type="PANTHER" id="PTHR43133">
    <property type="entry name" value="RNA POLYMERASE ECF-TYPE SIGMA FACTO"/>
    <property type="match status" value="1"/>
</dbReference>
<dbReference type="OrthoDB" id="9785675at2"/>
<dbReference type="EMBL" id="CP009498">
    <property type="protein sequence ID" value="AKL98717.1"/>
    <property type="molecule type" value="Genomic_DNA"/>
</dbReference>
<dbReference type="Pfam" id="PF04542">
    <property type="entry name" value="Sigma70_r2"/>
    <property type="match status" value="1"/>
</dbReference>
<dbReference type="InterPro" id="IPR036388">
    <property type="entry name" value="WH-like_DNA-bd_sf"/>
</dbReference>
<feature type="domain" description="RNA polymerase sigma factor 70 region 4 type 2" evidence="8">
    <location>
        <begin position="130"/>
        <end position="181"/>
    </location>
</feature>
<dbReference type="Proteomes" id="UP000035337">
    <property type="component" value="Chromosome"/>
</dbReference>
<proteinExistence type="inferred from homology"/>
<keyword evidence="4 6" id="KW-0238">DNA-binding</keyword>
<dbReference type="GO" id="GO:0006352">
    <property type="term" value="P:DNA-templated transcription initiation"/>
    <property type="evidence" value="ECO:0007669"/>
    <property type="project" value="InterPro"/>
</dbReference>
<dbReference type="Pfam" id="PF08281">
    <property type="entry name" value="Sigma70_r4_2"/>
    <property type="match status" value="1"/>
</dbReference>
<evidence type="ECO:0000259" key="7">
    <source>
        <dbReference type="Pfam" id="PF04542"/>
    </source>
</evidence>
<dbReference type="InterPro" id="IPR013325">
    <property type="entry name" value="RNA_pol_sigma_r2"/>
</dbReference>
<evidence type="ECO:0000256" key="5">
    <source>
        <dbReference type="ARBA" id="ARBA00023163"/>
    </source>
</evidence>
<keyword evidence="5 6" id="KW-0804">Transcription</keyword>
<dbReference type="InterPro" id="IPR039425">
    <property type="entry name" value="RNA_pol_sigma-70-like"/>
</dbReference>
<dbReference type="AlphaFoldDB" id="A0A0G3WLH6"/>
<dbReference type="CDD" id="cd06171">
    <property type="entry name" value="Sigma70_r4"/>
    <property type="match status" value="1"/>
</dbReference>
<reference evidence="9 10" key="1">
    <citation type="submission" date="2014-09" db="EMBL/GenBank/DDBJ databases">
        <title>Complete genome sequence of Endomicrobium proavitum.</title>
        <authorList>
            <person name="Zheng H."/>
        </authorList>
    </citation>
    <scope>NUCLEOTIDE SEQUENCE [LARGE SCALE GENOMIC DNA]</scope>
    <source>
        <strain evidence="9 10">Rsa215</strain>
    </source>
</reference>
<dbReference type="GO" id="GO:0016987">
    <property type="term" value="F:sigma factor activity"/>
    <property type="evidence" value="ECO:0007669"/>
    <property type="project" value="UniProtKB-KW"/>
</dbReference>
<keyword evidence="10" id="KW-1185">Reference proteome</keyword>
<feature type="domain" description="RNA polymerase sigma-70 region 2" evidence="7">
    <location>
        <begin position="22"/>
        <end position="89"/>
    </location>
</feature>
<dbReference type="NCBIfam" id="TIGR02937">
    <property type="entry name" value="sigma70-ECF"/>
    <property type="match status" value="1"/>
</dbReference>
<gene>
    <name evidence="9" type="primary">sigW</name>
    <name evidence="9" type="ORF">Epro_1341</name>
</gene>
<evidence type="ECO:0000256" key="1">
    <source>
        <dbReference type="ARBA" id="ARBA00010641"/>
    </source>
</evidence>